<dbReference type="PANTHER" id="PTHR38340:SF1">
    <property type="entry name" value="S-LAYER PROTEIN"/>
    <property type="match status" value="1"/>
</dbReference>
<feature type="region of interest" description="Disordered" evidence="3">
    <location>
        <begin position="220"/>
        <end position="257"/>
    </location>
</feature>
<dbReference type="GO" id="GO:0005509">
    <property type="term" value="F:calcium ion binding"/>
    <property type="evidence" value="ECO:0007669"/>
    <property type="project" value="InterPro"/>
</dbReference>
<dbReference type="eggNOG" id="COG2931">
    <property type="taxonomic scope" value="Bacteria"/>
</dbReference>
<evidence type="ECO:0000256" key="3">
    <source>
        <dbReference type="SAM" id="MobiDB-lite"/>
    </source>
</evidence>
<name>B4RIH7_PHEZH</name>
<gene>
    <name evidence="4" type="ordered locus">PHZ_p0209</name>
</gene>
<evidence type="ECO:0000256" key="1">
    <source>
        <dbReference type="ARBA" id="ARBA00004613"/>
    </source>
</evidence>
<dbReference type="InterPro" id="IPR018511">
    <property type="entry name" value="Hemolysin-typ_Ca-bd_CS"/>
</dbReference>
<dbReference type="InterPro" id="IPR011049">
    <property type="entry name" value="Serralysin-like_metalloprot_C"/>
</dbReference>
<keyword evidence="5" id="KW-1185">Reference proteome</keyword>
<dbReference type="InterPro" id="IPR050557">
    <property type="entry name" value="RTX_toxin/Mannuronan_C5-epim"/>
</dbReference>
<dbReference type="PANTHER" id="PTHR38340">
    <property type="entry name" value="S-LAYER PROTEIN"/>
    <property type="match status" value="1"/>
</dbReference>
<dbReference type="KEGG" id="pzu:PHZ_p0209"/>
<dbReference type="HOGENOM" id="CLU_551904_0_0_5"/>
<dbReference type="OrthoDB" id="9342475at2"/>
<keyword evidence="4" id="KW-0614">Plasmid</keyword>
<feature type="region of interest" description="Disordered" evidence="3">
    <location>
        <begin position="117"/>
        <end position="140"/>
    </location>
</feature>
<keyword evidence="2" id="KW-0964">Secreted</keyword>
<evidence type="ECO:0000313" key="4">
    <source>
        <dbReference type="EMBL" id="ACG80152.1"/>
    </source>
</evidence>
<evidence type="ECO:0000313" key="5">
    <source>
        <dbReference type="Proteomes" id="UP000001868"/>
    </source>
</evidence>
<dbReference type="EMBL" id="CP000748">
    <property type="protein sequence ID" value="ACG80152.1"/>
    <property type="molecule type" value="Genomic_DNA"/>
</dbReference>
<dbReference type="PROSITE" id="PS00330">
    <property type="entry name" value="HEMOLYSIN_CALCIUM"/>
    <property type="match status" value="5"/>
</dbReference>
<dbReference type="Pfam" id="PF00353">
    <property type="entry name" value="HemolysinCabind"/>
    <property type="match status" value="5"/>
</dbReference>
<proteinExistence type="predicted"/>
<dbReference type="Proteomes" id="UP000001868">
    <property type="component" value="Plasmid pHLK1"/>
</dbReference>
<geneLocation type="plasmid" evidence="5">
    <name>pHLK1</name>
</geneLocation>
<organism evidence="4 5">
    <name type="scientific">Phenylobacterium zucineum (strain HLK1)</name>
    <dbReference type="NCBI Taxonomy" id="450851"/>
    <lineage>
        <taxon>Bacteria</taxon>
        <taxon>Pseudomonadati</taxon>
        <taxon>Pseudomonadota</taxon>
        <taxon>Alphaproteobacteria</taxon>
        <taxon>Caulobacterales</taxon>
        <taxon>Caulobacteraceae</taxon>
        <taxon>Phenylobacterium</taxon>
    </lineage>
</organism>
<sequence>MSHKPTHHWKERPLQELADDYIARGGLVFDFDAGHVPYDYKLAVGGSEPDVLTGDEARDHLWGLSGADLLTGGDQDDVLYGDQGRDTLSGGDGSDRLIGGSGRDRLFGAAEADSLHGDEGDDYLDEGAGHGDLEGGLGNDTLVGGLGPDAFAVDRTSGDDVIRDFTAGPGMFDHLALRGLGWEDLSFQDTAAGVRISWAGGSVLLEGVRQSDLAQDDFMFADAPDLPPGAQDPAGPTAERPSPSSEGPTAHERRLHGEKFDKAADDELRDGPARFGFQGDEAYQVVVGTLHDDELTGGATWDNMFGRDGNDTLTGAGGDDILQGDAGDDLLDGGDGMDRLDGGMGADTLVGGAMADELMGMDGADSLDAGAGHDMIEGGMGDDTIAGGTGADAYIVSPDSGFDVVLDFEALGEAQGAFDHLALRDIRPDQVSVTDRAEGAFVSWNTDADTDPEGGVLLQGVFRADLRQSDFMFVDEPGFVAGINDYGSWLVFPG</sequence>
<dbReference type="SUPFAM" id="SSF51120">
    <property type="entry name" value="beta-Roll"/>
    <property type="match status" value="3"/>
</dbReference>
<reference evidence="4 5" key="1">
    <citation type="journal article" date="2008" name="BMC Genomics">
        <title>Complete genome of Phenylobacterium zucineum - a novel facultative intracellular bacterium isolated from human erythroleukemia cell line K562.</title>
        <authorList>
            <person name="Luo Y."/>
            <person name="Xu X."/>
            <person name="Ding Z."/>
            <person name="Liu Z."/>
            <person name="Zhang B."/>
            <person name="Yan Z."/>
            <person name="Sun J."/>
            <person name="Hu S."/>
            <person name="Hu X."/>
        </authorList>
    </citation>
    <scope>NUCLEOTIDE SEQUENCE [LARGE SCALE GENOMIC DNA]</scope>
    <source>
        <strain evidence="5">HLK1</strain>
        <plasmid evidence="5">HLK1</plasmid>
        <plasmid evidence="5">Plasmid pHLK1</plasmid>
    </source>
</reference>
<dbReference type="InterPro" id="IPR001343">
    <property type="entry name" value="Hemolysn_Ca-bd"/>
</dbReference>
<evidence type="ECO:0000256" key="2">
    <source>
        <dbReference type="ARBA" id="ARBA00022525"/>
    </source>
</evidence>
<comment type="subcellular location">
    <subcellularLocation>
        <location evidence="1">Secreted</location>
    </subcellularLocation>
</comment>
<dbReference type="AlphaFoldDB" id="B4RIH7"/>
<accession>B4RIH7</accession>
<dbReference type="PRINTS" id="PR00313">
    <property type="entry name" value="CABNDNGRPT"/>
</dbReference>
<dbReference type="GO" id="GO:0005576">
    <property type="term" value="C:extracellular region"/>
    <property type="evidence" value="ECO:0007669"/>
    <property type="project" value="UniProtKB-SubCell"/>
</dbReference>
<protein>
    <submittedName>
        <fullName evidence="4">Hemolysin-type calcium-binding region protein</fullName>
    </submittedName>
</protein>
<dbReference type="Gene3D" id="2.150.10.10">
    <property type="entry name" value="Serralysin-like metalloprotease, C-terminal"/>
    <property type="match status" value="4"/>
</dbReference>